<dbReference type="EMBL" id="KC611415">
    <property type="protein sequence ID" value="AGH58846.1"/>
    <property type="molecule type" value="Genomic_DNA"/>
</dbReference>
<feature type="domain" description="Trypanosome variant surface glycoprotein C-terminal" evidence="9">
    <location>
        <begin position="380"/>
        <end position="467"/>
    </location>
</feature>
<accession>M4SU47</accession>
<dbReference type="InterPro" id="IPR001812">
    <property type="entry name" value="Trypano_VSG_A_N_dom"/>
</dbReference>
<keyword evidence="5" id="KW-0472">Membrane</keyword>
<dbReference type="AlphaFoldDB" id="M4SU47"/>
<name>M4SU47_9TRYP</name>
<evidence type="ECO:0000256" key="1">
    <source>
        <dbReference type="ARBA" id="ARBA00002523"/>
    </source>
</evidence>
<evidence type="ECO:0000259" key="9">
    <source>
        <dbReference type="Pfam" id="PF10659"/>
    </source>
</evidence>
<protein>
    <submittedName>
        <fullName evidence="10">Variant surface glycoprotein 2110</fullName>
    </submittedName>
</protein>
<dbReference type="GO" id="GO:0098552">
    <property type="term" value="C:side of membrane"/>
    <property type="evidence" value="ECO:0007669"/>
    <property type="project" value="UniProtKB-KW"/>
</dbReference>
<dbReference type="Gene3D" id="3.30.1680.40">
    <property type="match status" value="1"/>
</dbReference>
<reference evidence="10" key="2">
    <citation type="journal article" date="2014" name="Mol. Biochem. Parasitol.">
        <title>Capturing the variant surface glycoprotein repertoire (the VSGnome) of Trypanosoma brucei Lister 427.</title>
        <authorList>
            <person name="Cross G.A."/>
            <person name="Kim H.S."/>
            <person name="Wickstead B."/>
        </authorList>
    </citation>
    <scope>NUCLEOTIDE SEQUENCE</scope>
    <source>
        <strain evidence="10">Lister 427</strain>
    </source>
</reference>
<dbReference type="GO" id="GO:0005886">
    <property type="term" value="C:plasma membrane"/>
    <property type="evidence" value="ECO:0007669"/>
    <property type="project" value="UniProtKB-SubCell"/>
</dbReference>
<evidence type="ECO:0000256" key="4">
    <source>
        <dbReference type="ARBA" id="ARBA00022622"/>
    </source>
</evidence>
<keyword evidence="4" id="KW-0336">GPI-anchor</keyword>
<evidence type="ECO:0000256" key="2">
    <source>
        <dbReference type="ARBA" id="ARBA00004609"/>
    </source>
</evidence>
<dbReference type="GO" id="GO:0042783">
    <property type="term" value="P:symbiont-mediated evasion of host immune response"/>
    <property type="evidence" value="ECO:0007669"/>
    <property type="project" value="InterPro"/>
</dbReference>
<organism evidence="10">
    <name type="scientific">Trypanosoma brucei</name>
    <dbReference type="NCBI Taxonomy" id="5691"/>
    <lineage>
        <taxon>Eukaryota</taxon>
        <taxon>Discoba</taxon>
        <taxon>Euglenozoa</taxon>
        <taxon>Kinetoplastea</taxon>
        <taxon>Metakinetoplastina</taxon>
        <taxon>Trypanosomatida</taxon>
        <taxon>Trypanosomatidae</taxon>
        <taxon>Trypanosoma</taxon>
    </lineage>
</organism>
<dbReference type="Gene3D" id="3.90.150.10">
    <property type="entry name" value="Variant Surface Glycoprotein, subunit A domain 1"/>
    <property type="match status" value="1"/>
</dbReference>
<reference evidence="10" key="1">
    <citation type="submission" date="2013-02" db="EMBL/GenBank/DDBJ databases">
        <authorList>
            <person name="Cross G.A.M."/>
            <person name="Kim H.-S."/>
            <person name="Wickstead B."/>
        </authorList>
    </citation>
    <scope>NUCLEOTIDE SEQUENCE</scope>
    <source>
        <strain evidence="10">Lister 427</strain>
    </source>
</reference>
<evidence type="ECO:0000256" key="7">
    <source>
        <dbReference type="ARBA" id="ARBA00023288"/>
    </source>
</evidence>
<evidence type="ECO:0000259" key="8">
    <source>
        <dbReference type="Pfam" id="PF00913"/>
    </source>
</evidence>
<evidence type="ECO:0000313" key="10">
    <source>
        <dbReference type="EMBL" id="AGH58846.1"/>
    </source>
</evidence>
<comment type="subcellular location">
    <subcellularLocation>
        <location evidence="2">Cell membrane</location>
        <topology evidence="2">Lipid-anchor</topology>
        <topology evidence="2">GPI-anchor</topology>
    </subcellularLocation>
</comment>
<keyword evidence="3" id="KW-1003">Cell membrane</keyword>
<keyword evidence="7" id="KW-0449">Lipoprotein</keyword>
<dbReference type="InterPro" id="IPR019609">
    <property type="entry name" value="Variant_surf_glycoprt_trypan_C"/>
</dbReference>
<feature type="domain" description="Trypanosome variant surface glycoprotein A-type N-terminal" evidence="8">
    <location>
        <begin position="6"/>
        <end position="300"/>
    </location>
</feature>
<proteinExistence type="predicted"/>
<dbReference type="SUPFAM" id="SSF58087">
    <property type="entry name" value="Variant surface glycoprotein (N-terminal domain)"/>
    <property type="match status" value="1"/>
</dbReference>
<evidence type="ECO:0000256" key="5">
    <source>
        <dbReference type="ARBA" id="ARBA00023136"/>
    </source>
</evidence>
<dbReference type="VEuPathDB" id="TriTrypDB:Tb427_000147900"/>
<keyword evidence="6" id="KW-0325">Glycoprotein</keyword>
<feature type="non-terminal residue" evidence="10">
    <location>
        <position position="1"/>
    </location>
</feature>
<comment type="function">
    <text evidence="1">VSG forms a coat on the surface of the parasite. The trypanosome evades the immune response of the host by expressing a series of antigenically distinct VSGs from an estimated 1000 VSG genes.</text>
</comment>
<dbReference type="Pfam" id="PF10659">
    <property type="entry name" value="Trypan_glycop_C"/>
    <property type="match status" value="1"/>
</dbReference>
<dbReference type="Pfam" id="PF00913">
    <property type="entry name" value="Trypan_glycop"/>
    <property type="match status" value="1"/>
</dbReference>
<evidence type="ECO:0000256" key="3">
    <source>
        <dbReference type="ARBA" id="ARBA00022475"/>
    </source>
</evidence>
<dbReference type="Gene3D" id="3.30.1680.30">
    <property type="match status" value="1"/>
</dbReference>
<evidence type="ECO:0000256" key="6">
    <source>
        <dbReference type="ARBA" id="ARBA00023180"/>
    </source>
</evidence>
<sequence length="474" mass="50745">PRKTQAAAANDQLHQNTVEQLCGFSLKAKKGAARVEKKLSNIKNRISSLVLTSKRIHTFGIKNPQWAEAASILELHFDKLREASLAELTTKVTAAIKLSAQAAYAAGRIDETTSIFVRAKHSSVPATALCVSTGVQDTTMEAGKDSGCTAEDVTALAADDSDLQAAAAVFNKDTSIKGSTGSSCKLTQGVNSAFGQNTGDFELVGGLIKLASGGGFTNDRYSKAAEEVTFLQPLASTGTETHSYLSSKTDTDTATSDTVKNMLNKEAAAETLMDAINAFYQYDPPKSADELKPIVKNLFKVAAIGGEVGFAKALADDKAAVKPKGSEELETTMAQNSEQLTREEVHALKALYQKASKKAPGCSKELSDGSEAYKKAEETCNKLTEVAVCNANPICSYNTTESEENKKCKFDAKKATANGVPATPAQTGGSEKTAEKCKDKKKYECKDECKWEGETCKDYSFPINKIFLRLFLPL</sequence>